<evidence type="ECO:0000256" key="3">
    <source>
        <dbReference type="ARBA" id="ARBA00022692"/>
    </source>
</evidence>
<dbReference type="InterPro" id="IPR003740">
    <property type="entry name" value="YitT"/>
</dbReference>
<evidence type="ECO:0000256" key="2">
    <source>
        <dbReference type="ARBA" id="ARBA00022475"/>
    </source>
</evidence>
<organism evidence="8 9">
    <name type="scientific">Paenibacillus woosongensis</name>
    <dbReference type="NCBI Taxonomy" id="307580"/>
    <lineage>
        <taxon>Bacteria</taxon>
        <taxon>Bacillati</taxon>
        <taxon>Bacillota</taxon>
        <taxon>Bacilli</taxon>
        <taxon>Bacillales</taxon>
        <taxon>Paenibacillaceae</taxon>
        <taxon>Paenibacillus</taxon>
    </lineage>
</organism>
<name>A0ABQ4MZR7_9BACL</name>
<keyword evidence="4 6" id="KW-1133">Transmembrane helix</keyword>
<evidence type="ECO:0000259" key="7">
    <source>
        <dbReference type="Pfam" id="PF10035"/>
    </source>
</evidence>
<feature type="transmembrane region" description="Helical" evidence="6">
    <location>
        <begin position="65"/>
        <end position="88"/>
    </location>
</feature>
<evidence type="ECO:0000256" key="4">
    <source>
        <dbReference type="ARBA" id="ARBA00022989"/>
    </source>
</evidence>
<keyword evidence="9" id="KW-1185">Reference proteome</keyword>
<feature type="transmembrane region" description="Helical" evidence="6">
    <location>
        <begin position="30"/>
        <end position="53"/>
    </location>
</feature>
<dbReference type="PANTHER" id="PTHR33545">
    <property type="entry name" value="UPF0750 MEMBRANE PROTEIN YITT-RELATED"/>
    <property type="match status" value="1"/>
</dbReference>
<reference evidence="8 9" key="1">
    <citation type="submission" date="2021-03" db="EMBL/GenBank/DDBJ databases">
        <title>Antimicrobial resistance genes in bacteria isolated from Japanese honey, and their potential for conferring macrolide and lincosamide resistance in the American foulbrood pathogen Paenibacillus larvae.</title>
        <authorList>
            <person name="Okamoto M."/>
            <person name="Kumagai M."/>
            <person name="Kanamori H."/>
            <person name="Takamatsu D."/>
        </authorList>
    </citation>
    <scope>NUCLEOTIDE SEQUENCE [LARGE SCALE GENOMIC DNA]</scope>
    <source>
        <strain evidence="8 9">J15TS10</strain>
    </source>
</reference>
<dbReference type="Gene3D" id="3.30.70.120">
    <property type="match status" value="1"/>
</dbReference>
<sequence>MEFDNAGSIPPVSISPQSIRKHKQRSIGSIMLRAFFIVIGALIVSVALELFLVPNKITDGGITGISIMSFYLSGVPLGMFLFLFNLPFLIIGYKQIGKTFAISTLLGIAVMSVGTAVLHPVEPFVKDTLLAFVFGGILLGLGTGLVIRFGGSLDGTEIVAILVSRKTPFSVGEIIMFMNFFILLSAGFVFTWERALFSLLAYYIAFKTIDIVVDGLNESKSVWIISDQIDEIGEAILSRLGRGVTYLSGEGGFSGDPKKVIFCVITRLEEAKLKDIVNHFDENAFLAVGNIHDVKGGRFKKKAIH</sequence>
<protein>
    <submittedName>
        <fullName evidence="8">Membrane protein</fullName>
    </submittedName>
</protein>
<keyword evidence="3 6" id="KW-0812">Transmembrane</keyword>
<feature type="transmembrane region" description="Helical" evidence="6">
    <location>
        <begin position="171"/>
        <end position="190"/>
    </location>
</feature>
<proteinExistence type="predicted"/>
<evidence type="ECO:0000313" key="8">
    <source>
        <dbReference type="EMBL" id="GIP61366.1"/>
    </source>
</evidence>
<dbReference type="Pfam" id="PF10035">
    <property type="entry name" value="DUF2179"/>
    <property type="match status" value="1"/>
</dbReference>
<keyword evidence="2" id="KW-1003">Cell membrane</keyword>
<keyword evidence="5 6" id="KW-0472">Membrane</keyword>
<dbReference type="InterPro" id="IPR019264">
    <property type="entry name" value="DUF2179"/>
</dbReference>
<dbReference type="PIRSF" id="PIRSF006483">
    <property type="entry name" value="Membrane_protein_YitT"/>
    <property type="match status" value="1"/>
</dbReference>
<evidence type="ECO:0000256" key="5">
    <source>
        <dbReference type="ARBA" id="ARBA00023136"/>
    </source>
</evidence>
<gene>
    <name evidence="8" type="ORF">J15TS10_51800</name>
</gene>
<dbReference type="CDD" id="cd16380">
    <property type="entry name" value="YitT_C"/>
    <property type="match status" value="1"/>
</dbReference>
<dbReference type="EMBL" id="BOSM01000018">
    <property type="protein sequence ID" value="GIP61366.1"/>
    <property type="molecule type" value="Genomic_DNA"/>
</dbReference>
<feature type="domain" description="DUF2179" evidence="7">
    <location>
        <begin position="242"/>
        <end position="296"/>
    </location>
</feature>
<dbReference type="PANTHER" id="PTHR33545:SF3">
    <property type="entry name" value="UPF0750 MEMBRANE PROTEIN YQFU"/>
    <property type="match status" value="1"/>
</dbReference>
<evidence type="ECO:0000313" key="9">
    <source>
        <dbReference type="Proteomes" id="UP000681290"/>
    </source>
</evidence>
<accession>A0ABQ4MZR7</accession>
<dbReference type="InterPro" id="IPR015867">
    <property type="entry name" value="N-reg_PII/ATP_PRibTrfase_C"/>
</dbReference>
<dbReference type="InterPro" id="IPR051461">
    <property type="entry name" value="UPF0750_membrane"/>
</dbReference>
<evidence type="ECO:0000256" key="6">
    <source>
        <dbReference type="SAM" id="Phobius"/>
    </source>
</evidence>
<dbReference type="Pfam" id="PF02588">
    <property type="entry name" value="YitT_membrane"/>
    <property type="match status" value="1"/>
</dbReference>
<evidence type="ECO:0000256" key="1">
    <source>
        <dbReference type="ARBA" id="ARBA00004651"/>
    </source>
</evidence>
<comment type="caution">
    <text evidence="8">The sequence shown here is derived from an EMBL/GenBank/DDBJ whole genome shotgun (WGS) entry which is preliminary data.</text>
</comment>
<dbReference type="Proteomes" id="UP000681290">
    <property type="component" value="Unassembled WGS sequence"/>
</dbReference>
<feature type="transmembrane region" description="Helical" evidence="6">
    <location>
        <begin position="100"/>
        <end position="118"/>
    </location>
</feature>
<comment type="subcellular location">
    <subcellularLocation>
        <location evidence="1">Cell membrane</location>
        <topology evidence="1">Multi-pass membrane protein</topology>
    </subcellularLocation>
</comment>
<feature type="transmembrane region" description="Helical" evidence="6">
    <location>
        <begin position="130"/>
        <end position="150"/>
    </location>
</feature>